<evidence type="ECO:0000313" key="2">
    <source>
        <dbReference type="Proteomes" id="UP001168579"/>
    </source>
</evidence>
<reference evidence="1" key="1">
    <citation type="journal article" date="2014" name="Int. J. Syst. Evol. Microbiol.">
        <title>Complete genome of a new Firmicutes species belonging to the dominant human colonic microbiota ('Ruminococcus bicirculans') reveals two chromosomes and a selective capacity to utilize plant glucans.</title>
        <authorList>
            <consortium name="NISC Comparative Sequencing Program"/>
            <person name="Wegmann U."/>
            <person name="Louis P."/>
            <person name="Goesmann A."/>
            <person name="Henrissat B."/>
            <person name="Duncan S.H."/>
            <person name="Flint H.J."/>
        </authorList>
    </citation>
    <scope>NUCLEOTIDE SEQUENCE</scope>
    <source>
        <strain evidence="1">CECT 8869</strain>
    </source>
</reference>
<accession>A0ABT8RWC3</accession>
<name>A0ABT8RWC3_9FLAO</name>
<protein>
    <submittedName>
        <fullName evidence="1">Uncharacterized protein</fullName>
    </submittedName>
</protein>
<reference evidence="1" key="2">
    <citation type="submission" date="2023-06" db="EMBL/GenBank/DDBJ databases">
        <authorList>
            <person name="Lucena T."/>
            <person name="Sun Q."/>
        </authorList>
    </citation>
    <scope>NUCLEOTIDE SEQUENCE</scope>
    <source>
        <strain evidence="1">CECT 8869</strain>
    </source>
</reference>
<sequence>MDRPIEIASYGLTVADVGPHCCTERRIAIWKINRRKYGVNGKDNRES</sequence>
<dbReference type="Proteomes" id="UP001168579">
    <property type="component" value="Unassembled WGS sequence"/>
</dbReference>
<organism evidence="1 2">
    <name type="scientific">Maribacter confluentis</name>
    <dbReference type="NCBI Taxonomy" id="1656093"/>
    <lineage>
        <taxon>Bacteria</taxon>
        <taxon>Pseudomonadati</taxon>
        <taxon>Bacteroidota</taxon>
        <taxon>Flavobacteriia</taxon>
        <taxon>Flavobacteriales</taxon>
        <taxon>Flavobacteriaceae</taxon>
        <taxon>Maribacter</taxon>
    </lineage>
</organism>
<comment type="caution">
    <text evidence="1">The sequence shown here is derived from an EMBL/GenBank/DDBJ whole genome shotgun (WGS) entry which is preliminary data.</text>
</comment>
<gene>
    <name evidence="1" type="ORF">Q2T41_19205</name>
</gene>
<evidence type="ECO:0000313" key="1">
    <source>
        <dbReference type="EMBL" id="MDO1514782.1"/>
    </source>
</evidence>
<dbReference type="EMBL" id="JAUKUC010000002">
    <property type="protein sequence ID" value="MDO1514782.1"/>
    <property type="molecule type" value="Genomic_DNA"/>
</dbReference>
<proteinExistence type="predicted"/>
<keyword evidence="2" id="KW-1185">Reference proteome</keyword>